<dbReference type="EC" id="2.3.2.27" evidence="5"/>
<keyword evidence="12 14" id="KW-0175">Coiled coil</keyword>
<dbReference type="InterPro" id="IPR050143">
    <property type="entry name" value="TRIM/RBCC"/>
</dbReference>
<dbReference type="Proteomes" id="UP000515203">
    <property type="component" value="Unplaced"/>
</dbReference>
<dbReference type="CDD" id="cd16591">
    <property type="entry name" value="RING-HC_TRIM5-like_C-IV"/>
    <property type="match status" value="1"/>
</dbReference>
<dbReference type="InParanoid" id="A0A6P6DDB4"/>
<keyword evidence="8" id="KW-0479">Metal-binding</keyword>
<dbReference type="PRINTS" id="PR01406">
    <property type="entry name" value="BBOXZNFINGER"/>
</dbReference>
<evidence type="ECO:0000256" key="11">
    <source>
        <dbReference type="ARBA" id="ARBA00022833"/>
    </source>
</evidence>
<dbReference type="InterPro" id="IPR013083">
    <property type="entry name" value="Znf_RING/FYVE/PHD"/>
</dbReference>
<feature type="domain" description="RING-type" evidence="15">
    <location>
        <begin position="15"/>
        <end position="60"/>
    </location>
</feature>
<dbReference type="InterPro" id="IPR027370">
    <property type="entry name" value="Znf-RING_euk"/>
</dbReference>
<dbReference type="RefSeq" id="XP_023557905.1">
    <property type="nucleotide sequence ID" value="XM_023702137.1"/>
</dbReference>
<dbReference type="InterPro" id="IPR000315">
    <property type="entry name" value="Znf_B-box"/>
</dbReference>
<dbReference type="PROSITE" id="PS50089">
    <property type="entry name" value="ZF_RING_2"/>
    <property type="match status" value="1"/>
</dbReference>
<evidence type="ECO:0000256" key="12">
    <source>
        <dbReference type="ARBA" id="ARBA00023054"/>
    </source>
</evidence>
<evidence type="ECO:0000313" key="17">
    <source>
        <dbReference type="Proteomes" id="UP000515203"/>
    </source>
</evidence>
<dbReference type="FunFam" id="3.30.40.10:FF:000144">
    <property type="entry name" value="Tripartite motif-containing 5 (Predicted)"/>
    <property type="match status" value="1"/>
</dbReference>
<keyword evidence="7" id="KW-0808">Transferase</keyword>
<organism evidence="17 18">
    <name type="scientific">Octodon degus</name>
    <name type="common">Degu</name>
    <name type="synonym">Sciurus degus</name>
    <dbReference type="NCBI Taxonomy" id="10160"/>
    <lineage>
        <taxon>Eukaryota</taxon>
        <taxon>Metazoa</taxon>
        <taxon>Chordata</taxon>
        <taxon>Craniata</taxon>
        <taxon>Vertebrata</taxon>
        <taxon>Euteleostomi</taxon>
        <taxon>Mammalia</taxon>
        <taxon>Eutheria</taxon>
        <taxon>Euarchontoglires</taxon>
        <taxon>Glires</taxon>
        <taxon>Rodentia</taxon>
        <taxon>Hystricomorpha</taxon>
        <taxon>Octodontidae</taxon>
        <taxon>Octodon</taxon>
    </lineage>
</organism>
<keyword evidence="9 13" id="KW-0863">Zinc-finger</keyword>
<accession>A0A6P6DDB4</accession>
<protein>
    <recommendedName>
        <fullName evidence="5">RING-type E3 ubiquitin transferase</fullName>
        <ecNumber evidence="5">2.3.2.27</ecNumber>
    </recommendedName>
</protein>
<dbReference type="PROSITE" id="PS50119">
    <property type="entry name" value="ZF_BBOX"/>
    <property type="match status" value="1"/>
</dbReference>
<comment type="pathway">
    <text evidence="3">Protein modification; protein ubiquitination.</text>
</comment>
<dbReference type="AlphaFoldDB" id="A0A6P6DDB4"/>
<dbReference type="SMART" id="SM00184">
    <property type="entry name" value="RING"/>
    <property type="match status" value="1"/>
</dbReference>
<dbReference type="GO" id="GO:0005737">
    <property type="term" value="C:cytoplasm"/>
    <property type="evidence" value="ECO:0007669"/>
    <property type="project" value="UniProtKB-SubCell"/>
</dbReference>
<dbReference type="Pfam" id="PF13445">
    <property type="entry name" value="zf-RING_UBOX"/>
    <property type="match status" value="1"/>
</dbReference>
<dbReference type="InterPro" id="IPR020457">
    <property type="entry name" value="Znf_B-box_chordata"/>
</dbReference>
<dbReference type="Pfam" id="PF00643">
    <property type="entry name" value="zf-B_box"/>
    <property type="match status" value="1"/>
</dbReference>
<dbReference type="FunFam" id="3.30.160.60:FF:000386">
    <property type="entry name" value="Tripartite motif-containing 5 (Predicted)"/>
    <property type="match status" value="1"/>
</dbReference>
<evidence type="ECO:0000256" key="7">
    <source>
        <dbReference type="ARBA" id="ARBA00022679"/>
    </source>
</evidence>
<dbReference type="PANTHER" id="PTHR24103">
    <property type="entry name" value="E3 UBIQUITIN-PROTEIN LIGASE TRIM"/>
    <property type="match status" value="1"/>
</dbReference>
<keyword evidence="10" id="KW-0833">Ubl conjugation pathway</keyword>
<keyword evidence="17" id="KW-1185">Reference proteome</keyword>
<evidence type="ECO:0000256" key="6">
    <source>
        <dbReference type="ARBA" id="ARBA00022490"/>
    </source>
</evidence>
<gene>
    <name evidence="18" type="primary">LOC105743655</name>
</gene>
<dbReference type="InterPro" id="IPR017907">
    <property type="entry name" value="Znf_RING_CS"/>
</dbReference>
<keyword evidence="6" id="KW-0963">Cytoplasm</keyword>
<reference evidence="18" key="1">
    <citation type="submission" date="2025-08" db="UniProtKB">
        <authorList>
            <consortium name="RefSeq"/>
        </authorList>
    </citation>
    <scope>IDENTIFICATION</scope>
</reference>
<comment type="similarity">
    <text evidence="4">Belongs to the TRIM/RBCC family.</text>
</comment>
<evidence type="ECO:0000256" key="3">
    <source>
        <dbReference type="ARBA" id="ARBA00004906"/>
    </source>
</evidence>
<evidence type="ECO:0000256" key="1">
    <source>
        <dbReference type="ARBA" id="ARBA00000900"/>
    </source>
</evidence>
<dbReference type="GO" id="GO:0008270">
    <property type="term" value="F:zinc ion binding"/>
    <property type="evidence" value="ECO:0007669"/>
    <property type="project" value="UniProtKB-KW"/>
</dbReference>
<keyword evidence="11" id="KW-0862">Zinc</keyword>
<feature type="domain" description="B box-type" evidence="16">
    <location>
        <begin position="92"/>
        <end position="133"/>
    </location>
</feature>
<dbReference type="GO" id="GO:0061630">
    <property type="term" value="F:ubiquitin protein ligase activity"/>
    <property type="evidence" value="ECO:0007669"/>
    <property type="project" value="UniProtKB-EC"/>
</dbReference>
<evidence type="ECO:0000313" key="18">
    <source>
        <dbReference type="RefSeq" id="XP_023557905.1"/>
    </source>
</evidence>
<dbReference type="SUPFAM" id="SSF57845">
    <property type="entry name" value="B-box zinc-binding domain"/>
    <property type="match status" value="1"/>
</dbReference>
<dbReference type="SMART" id="SM00336">
    <property type="entry name" value="BBOX"/>
    <property type="match status" value="1"/>
</dbReference>
<evidence type="ECO:0000259" key="15">
    <source>
        <dbReference type="PROSITE" id="PS50089"/>
    </source>
</evidence>
<dbReference type="OrthoDB" id="6105938at2759"/>
<evidence type="ECO:0000256" key="10">
    <source>
        <dbReference type="ARBA" id="ARBA00022786"/>
    </source>
</evidence>
<dbReference type="SUPFAM" id="SSF57850">
    <property type="entry name" value="RING/U-box"/>
    <property type="match status" value="1"/>
</dbReference>
<name>A0A6P6DDB4_OCTDE</name>
<dbReference type="InterPro" id="IPR001841">
    <property type="entry name" value="Znf_RING"/>
</dbReference>
<evidence type="ECO:0000256" key="2">
    <source>
        <dbReference type="ARBA" id="ARBA00004496"/>
    </source>
</evidence>
<proteinExistence type="inferred from homology"/>
<evidence type="ECO:0000256" key="13">
    <source>
        <dbReference type="PROSITE-ProRule" id="PRU00024"/>
    </source>
</evidence>
<dbReference type="Gene3D" id="3.30.40.10">
    <property type="entry name" value="Zinc/RING finger domain, C3HC4 (zinc finger)"/>
    <property type="match status" value="1"/>
</dbReference>
<evidence type="ECO:0000259" key="16">
    <source>
        <dbReference type="PROSITE" id="PS50119"/>
    </source>
</evidence>
<comment type="catalytic activity">
    <reaction evidence="1">
        <text>S-ubiquitinyl-[E2 ubiquitin-conjugating enzyme]-L-cysteine + [acceptor protein]-L-lysine = [E2 ubiquitin-conjugating enzyme]-L-cysteine + N(6)-ubiquitinyl-[acceptor protein]-L-lysine.</text>
        <dbReference type="EC" id="2.3.2.27"/>
    </reaction>
</comment>
<evidence type="ECO:0000256" key="5">
    <source>
        <dbReference type="ARBA" id="ARBA00012483"/>
    </source>
</evidence>
<sequence>MTSRVLVDIREEVTCPICLEILTEPLSTDCGHSFCQACITENSEKSGVGQEEENSCPVCHSGYHPRDLRPNRHLANIAERLREVVLAPITQPQVALCAHHGEKLQLFCKEDGKLICWLCERSQEHRGHHTFLMEEVAQEYQEMFLESLQKLRKDEEEAERLTAVIREKRTSWKNQVEPERHRIQKEFDRLRSVLDREEQRELRKLEEEERKGLSIIEKAEGEMIRQSQSLRELISDLEYRCQGSTVDLLQDVNELTQRSEFWTLKKFQALPTKLRSAFRAPDLKKMLQVFRELTDVQSYWGEWKPWPLS</sequence>
<comment type="subcellular location">
    <subcellularLocation>
        <location evidence="2">Cytoplasm</location>
    </subcellularLocation>
</comment>
<evidence type="ECO:0000256" key="8">
    <source>
        <dbReference type="ARBA" id="ARBA00022723"/>
    </source>
</evidence>
<dbReference type="Gene3D" id="3.30.160.60">
    <property type="entry name" value="Classic Zinc Finger"/>
    <property type="match status" value="1"/>
</dbReference>
<evidence type="ECO:0000256" key="14">
    <source>
        <dbReference type="SAM" id="Coils"/>
    </source>
</evidence>
<dbReference type="PROSITE" id="PS00518">
    <property type="entry name" value="ZF_RING_1"/>
    <property type="match status" value="1"/>
</dbReference>
<dbReference type="GeneID" id="105743655"/>
<dbReference type="CDD" id="cd19761">
    <property type="entry name" value="Bbox2_TRIM5-like"/>
    <property type="match status" value="1"/>
</dbReference>
<feature type="coiled-coil region" evidence="14">
    <location>
        <begin position="148"/>
        <end position="236"/>
    </location>
</feature>
<evidence type="ECO:0000256" key="9">
    <source>
        <dbReference type="ARBA" id="ARBA00022771"/>
    </source>
</evidence>
<evidence type="ECO:0000256" key="4">
    <source>
        <dbReference type="ARBA" id="ARBA00008518"/>
    </source>
</evidence>